<dbReference type="Proteomes" id="UP001461341">
    <property type="component" value="Chromosome"/>
</dbReference>
<dbReference type="InterPro" id="IPR015946">
    <property type="entry name" value="KH_dom-like_a/b"/>
</dbReference>
<dbReference type="SUPFAM" id="SSF82784">
    <property type="entry name" value="OsmC-like"/>
    <property type="match status" value="1"/>
</dbReference>
<dbReference type="Pfam" id="PF02566">
    <property type="entry name" value="OsmC"/>
    <property type="match status" value="1"/>
</dbReference>
<dbReference type="EMBL" id="CP121689">
    <property type="protein sequence ID" value="WZL75430.1"/>
    <property type="molecule type" value="Genomic_DNA"/>
</dbReference>
<dbReference type="EC" id="1.11.1.-" evidence="1"/>
<organism evidence="1 2">
    <name type="scientific">Thermatribacter velox</name>
    <dbReference type="NCBI Taxonomy" id="3039681"/>
    <lineage>
        <taxon>Bacteria</taxon>
        <taxon>Pseudomonadati</taxon>
        <taxon>Atribacterota</taxon>
        <taxon>Atribacteria</taxon>
        <taxon>Atribacterales</taxon>
        <taxon>Thermatribacteraceae</taxon>
        <taxon>Thermatribacter</taxon>
    </lineage>
</organism>
<reference evidence="1 2" key="1">
    <citation type="submission" date="2023-03" db="EMBL/GenBank/DDBJ databases">
        <title>Novel Species.</title>
        <authorList>
            <person name="Ma S."/>
        </authorList>
    </citation>
    <scope>NUCLEOTIDE SEQUENCE [LARGE SCALE GENOMIC DNA]</scope>
    <source>
        <strain evidence="1 2">B11</strain>
    </source>
</reference>
<keyword evidence="1" id="KW-0560">Oxidoreductase</keyword>
<dbReference type="Gene3D" id="3.30.300.20">
    <property type="match status" value="1"/>
</dbReference>
<keyword evidence="1" id="KW-0575">Peroxidase</keyword>
<dbReference type="PANTHER" id="PTHR39624">
    <property type="entry name" value="PROTEIN INVOLVED IN RIMO-MEDIATED BETA-METHYLTHIOLATION OF RIBOSOMAL PROTEIN S12 YCAO"/>
    <property type="match status" value="1"/>
</dbReference>
<name>A0ABZ2YCL8_9BACT</name>
<protein>
    <submittedName>
        <fullName evidence="1">OsmC family protein</fullName>
        <ecNumber evidence="1">1.11.1.-</ecNumber>
    </submittedName>
</protein>
<dbReference type="GO" id="GO:0004601">
    <property type="term" value="F:peroxidase activity"/>
    <property type="evidence" value="ECO:0007669"/>
    <property type="project" value="UniProtKB-KW"/>
</dbReference>
<accession>A0ABZ2YCL8</accession>
<gene>
    <name evidence="1" type="ORF">QBE54_07490</name>
</gene>
<dbReference type="RefSeq" id="WP_369017577.1">
    <property type="nucleotide sequence ID" value="NZ_CP121689.1"/>
</dbReference>
<sequence length="130" mass="14291">MAYVELTAQKGKVEARIGEATIHFKSSGAESETGHWPTEYILAALGSCFAGTAFAYAKTKNFPLEKVTARIKGELADAPSRIAKIEMEVEMEGNLTPQERERILKAAERACTVMNTLRQGVEQIEARLAF</sequence>
<keyword evidence="2" id="KW-1185">Reference proteome</keyword>
<dbReference type="PANTHER" id="PTHR39624:SF2">
    <property type="entry name" value="OSMC-LIKE PROTEIN"/>
    <property type="match status" value="1"/>
</dbReference>
<proteinExistence type="predicted"/>
<dbReference type="InterPro" id="IPR036102">
    <property type="entry name" value="OsmC/Ohrsf"/>
</dbReference>
<evidence type="ECO:0000313" key="2">
    <source>
        <dbReference type="Proteomes" id="UP001461341"/>
    </source>
</evidence>
<evidence type="ECO:0000313" key="1">
    <source>
        <dbReference type="EMBL" id="WZL75430.1"/>
    </source>
</evidence>
<dbReference type="InterPro" id="IPR003718">
    <property type="entry name" value="OsmC/Ohr_fam"/>
</dbReference>